<dbReference type="CDD" id="cd16913">
    <property type="entry name" value="YkuD_like"/>
    <property type="match status" value="1"/>
</dbReference>
<dbReference type="InterPro" id="IPR050979">
    <property type="entry name" value="LD-transpeptidase"/>
</dbReference>
<evidence type="ECO:0000313" key="11">
    <source>
        <dbReference type="Proteomes" id="UP001595824"/>
    </source>
</evidence>
<dbReference type="Gene3D" id="1.10.101.10">
    <property type="entry name" value="PGBD-like superfamily/PGBD"/>
    <property type="match status" value="1"/>
</dbReference>
<reference evidence="11" key="1">
    <citation type="journal article" date="2019" name="Int. J. Syst. Evol. Microbiol.">
        <title>The Global Catalogue of Microorganisms (GCM) 10K type strain sequencing project: providing services to taxonomists for standard genome sequencing and annotation.</title>
        <authorList>
            <consortium name="The Broad Institute Genomics Platform"/>
            <consortium name="The Broad Institute Genome Sequencing Center for Infectious Disease"/>
            <person name="Wu L."/>
            <person name="Ma J."/>
        </authorList>
    </citation>
    <scope>NUCLEOTIDE SEQUENCE [LARGE SCALE GENOMIC DNA]</scope>
    <source>
        <strain evidence="11">PCU 347</strain>
    </source>
</reference>
<dbReference type="InterPro" id="IPR036366">
    <property type="entry name" value="PGBDSf"/>
</dbReference>
<dbReference type="PROSITE" id="PS52029">
    <property type="entry name" value="LD_TPASE"/>
    <property type="match status" value="1"/>
</dbReference>
<comment type="caution">
    <text evidence="10">The sequence shown here is derived from an EMBL/GenBank/DDBJ whole genome shotgun (WGS) entry which is preliminary data.</text>
</comment>
<keyword evidence="3 6" id="KW-0133">Cell shape</keyword>
<dbReference type="EMBL" id="JBHSDP010000004">
    <property type="protein sequence ID" value="MFC4326593.1"/>
    <property type="molecule type" value="Genomic_DNA"/>
</dbReference>
<sequence>MRSGGIRKAAAGVAAAGALAGVFGCTPAEQGSGAGADGQHRSPVHIEVPSARPADGGAGGKDGQGGRGAHRSGGGSDGKARASDGGPQATTGSTGSTGATASAGSAGSGGRTRPVPAPRTDAPVLWSRGDSGLAVRRLQARLRQVGWLAEGPTGTYGDATEQAVRGFQGKRGLPVTGRADTVTWQRLRAMTHEPGQWELYLMGGQPAGAPDARCLTGRVLCIDKTTRTLRWMIDGRTVSTMAVRFGTEATPTRDGVFKVYWKSRHHVSTIYHSPMPYAMFFSGGQAVHYSSDFAARGYAGGSHGCVNVRDEAAIAQLFAQVKEGDKVVVHW</sequence>
<dbReference type="SUPFAM" id="SSF47090">
    <property type="entry name" value="PGBD-like"/>
    <property type="match status" value="1"/>
</dbReference>
<dbReference type="Pfam" id="PF03734">
    <property type="entry name" value="YkuD"/>
    <property type="match status" value="1"/>
</dbReference>
<proteinExistence type="predicted"/>
<feature type="domain" description="L,D-TPase catalytic" evidence="9">
    <location>
        <begin position="218"/>
        <end position="330"/>
    </location>
</feature>
<dbReference type="Proteomes" id="UP001595824">
    <property type="component" value="Unassembled WGS sequence"/>
</dbReference>
<comment type="pathway">
    <text evidence="1 6">Cell wall biogenesis; peptidoglycan biosynthesis.</text>
</comment>
<evidence type="ECO:0000256" key="1">
    <source>
        <dbReference type="ARBA" id="ARBA00004752"/>
    </source>
</evidence>
<dbReference type="SUPFAM" id="SSF141523">
    <property type="entry name" value="L,D-transpeptidase catalytic domain-like"/>
    <property type="match status" value="1"/>
</dbReference>
<dbReference type="InterPro" id="IPR002477">
    <property type="entry name" value="Peptidoglycan-bd-like"/>
</dbReference>
<keyword evidence="4 6" id="KW-0573">Peptidoglycan synthesis</keyword>
<name>A0ABV8T6U5_9ACTN</name>
<evidence type="ECO:0000256" key="8">
    <source>
        <dbReference type="SAM" id="SignalP"/>
    </source>
</evidence>
<evidence type="ECO:0000259" key="9">
    <source>
        <dbReference type="PROSITE" id="PS52029"/>
    </source>
</evidence>
<keyword evidence="8" id="KW-0732">Signal</keyword>
<evidence type="ECO:0000256" key="6">
    <source>
        <dbReference type="PROSITE-ProRule" id="PRU01373"/>
    </source>
</evidence>
<protein>
    <submittedName>
        <fullName evidence="10">L,D-transpeptidase family protein</fullName>
    </submittedName>
</protein>
<feature type="region of interest" description="Disordered" evidence="7">
    <location>
        <begin position="48"/>
        <end position="124"/>
    </location>
</feature>
<evidence type="ECO:0000313" key="10">
    <source>
        <dbReference type="EMBL" id="MFC4326593.1"/>
    </source>
</evidence>
<dbReference type="Pfam" id="PF01471">
    <property type="entry name" value="PG_binding_1"/>
    <property type="match status" value="1"/>
</dbReference>
<evidence type="ECO:0000256" key="2">
    <source>
        <dbReference type="ARBA" id="ARBA00022679"/>
    </source>
</evidence>
<feature type="active site" description="Nucleophile" evidence="6">
    <location>
        <position position="305"/>
    </location>
</feature>
<keyword evidence="11" id="KW-1185">Reference proteome</keyword>
<evidence type="ECO:0000256" key="5">
    <source>
        <dbReference type="ARBA" id="ARBA00023316"/>
    </source>
</evidence>
<dbReference type="PANTHER" id="PTHR30582:SF33">
    <property type="entry name" value="EXPORTED PROTEIN"/>
    <property type="match status" value="1"/>
</dbReference>
<keyword evidence="5 6" id="KW-0961">Cell wall biogenesis/degradation</keyword>
<dbReference type="RefSeq" id="WP_381736632.1">
    <property type="nucleotide sequence ID" value="NZ_JBHSDP010000004.1"/>
</dbReference>
<feature type="signal peptide" evidence="8">
    <location>
        <begin position="1"/>
        <end position="20"/>
    </location>
</feature>
<keyword evidence="2" id="KW-0808">Transferase</keyword>
<evidence type="ECO:0000256" key="4">
    <source>
        <dbReference type="ARBA" id="ARBA00022984"/>
    </source>
</evidence>
<organism evidence="10 11">
    <name type="scientific">Streptomyces andamanensis</name>
    <dbReference type="NCBI Taxonomy" id="1565035"/>
    <lineage>
        <taxon>Bacteria</taxon>
        <taxon>Bacillati</taxon>
        <taxon>Actinomycetota</taxon>
        <taxon>Actinomycetes</taxon>
        <taxon>Kitasatosporales</taxon>
        <taxon>Streptomycetaceae</taxon>
        <taxon>Streptomyces</taxon>
    </lineage>
</organism>
<dbReference type="InterPro" id="IPR005490">
    <property type="entry name" value="LD_TPept_cat_dom"/>
</dbReference>
<feature type="chain" id="PRO_5045102148" evidence="8">
    <location>
        <begin position="21"/>
        <end position="331"/>
    </location>
</feature>
<evidence type="ECO:0000256" key="3">
    <source>
        <dbReference type="ARBA" id="ARBA00022960"/>
    </source>
</evidence>
<accession>A0ABV8T6U5</accession>
<dbReference type="Gene3D" id="2.40.440.10">
    <property type="entry name" value="L,D-transpeptidase catalytic domain-like"/>
    <property type="match status" value="1"/>
</dbReference>
<feature type="active site" description="Proton donor/acceptor" evidence="6">
    <location>
        <position position="288"/>
    </location>
</feature>
<feature type="compositionally biased region" description="Low complexity" evidence="7">
    <location>
        <begin position="89"/>
        <end position="105"/>
    </location>
</feature>
<feature type="compositionally biased region" description="Gly residues" evidence="7">
    <location>
        <begin position="56"/>
        <end position="77"/>
    </location>
</feature>
<dbReference type="PANTHER" id="PTHR30582">
    <property type="entry name" value="L,D-TRANSPEPTIDASE"/>
    <property type="match status" value="1"/>
</dbReference>
<dbReference type="PROSITE" id="PS51257">
    <property type="entry name" value="PROKAR_LIPOPROTEIN"/>
    <property type="match status" value="1"/>
</dbReference>
<dbReference type="InterPro" id="IPR036365">
    <property type="entry name" value="PGBD-like_sf"/>
</dbReference>
<gene>
    <name evidence="10" type="ORF">ACFPC0_01840</name>
</gene>
<evidence type="ECO:0000256" key="7">
    <source>
        <dbReference type="SAM" id="MobiDB-lite"/>
    </source>
</evidence>
<dbReference type="InterPro" id="IPR038063">
    <property type="entry name" value="Transpep_catalytic_dom"/>
</dbReference>